<keyword evidence="1" id="KW-1133">Transmembrane helix</keyword>
<keyword evidence="1" id="KW-0472">Membrane</keyword>
<keyword evidence="1" id="KW-0812">Transmembrane</keyword>
<evidence type="ECO:0000313" key="2">
    <source>
        <dbReference type="EMBL" id="MBB3104397.1"/>
    </source>
</evidence>
<dbReference type="AlphaFoldDB" id="A0A839T4D3"/>
<name>A0A839T4D3_AZOMA</name>
<sequence>MNGCLMYVSQLSLCSAPAMSVLPFILLALALALVIIIYL</sequence>
<dbReference type="EMBL" id="JACHXI010000015">
    <property type="protein sequence ID" value="MBB3104397.1"/>
    <property type="molecule type" value="Genomic_DNA"/>
</dbReference>
<gene>
    <name evidence="2" type="ORF">FHR87_002813</name>
</gene>
<proteinExistence type="predicted"/>
<protein>
    <submittedName>
        <fullName evidence="2">Uncharacterized protein</fullName>
    </submittedName>
</protein>
<comment type="caution">
    <text evidence="2">The sequence shown here is derived from an EMBL/GenBank/DDBJ whole genome shotgun (WGS) entry which is preliminary data.</text>
</comment>
<reference evidence="2 3" key="1">
    <citation type="submission" date="2020-08" db="EMBL/GenBank/DDBJ databases">
        <title>Genomic Encyclopedia of Type Strains, Phase III (KMG-III): the genomes of soil and plant-associated and newly described type strains.</title>
        <authorList>
            <person name="Whitman W."/>
        </authorList>
    </citation>
    <scope>NUCLEOTIDE SEQUENCE [LARGE SCALE GENOMIC DNA]</scope>
    <source>
        <strain evidence="2 3">CECT 4462</strain>
    </source>
</reference>
<dbReference type="Proteomes" id="UP000549250">
    <property type="component" value="Unassembled WGS sequence"/>
</dbReference>
<feature type="transmembrane region" description="Helical" evidence="1">
    <location>
        <begin position="20"/>
        <end position="38"/>
    </location>
</feature>
<keyword evidence="3" id="KW-1185">Reference proteome</keyword>
<accession>A0A839T4D3</accession>
<evidence type="ECO:0000256" key="1">
    <source>
        <dbReference type="SAM" id="Phobius"/>
    </source>
</evidence>
<evidence type="ECO:0000313" key="3">
    <source>
        <dbReference type="Proteomes" id="UP000549250"/>
    </source>
</evidence>
<organism evidence="2 3">
    <name type="scientific">Azomonas macrocytogenes</name>
    <name type="common">Azotobacter macrocytogenes</name>
    <dbReference type="NCBI Taxonomy" id="69962"/>
    <lineage>
        <taxon>Bacteria</taxon>
        <taxon>Pseudomonadati</taxon>
        <taxon>Pseudomonadota</taxon>
        <taxon>Gammaproteobacteria</taxon>
        <taxon>Pseudomonadales</taxon>
        <taxon>Pseudomonadaceae</taxon>
        <taxon>Azomonas</taxon>
    </lineage>
</organism>